<sequence length="107" mass="10706">MNNLIGRVASIVGVALAPMLYVAAVSTGASSAQPPDCGPGNWWNPGANACQPLGAPPPPDCGPGNWWNPGANACQPVAPPPPPDCGPGNWWNPGANACQPVAPPPPQ</sequence>
<comment type="caution">
    <text evidence="2">The sequence shown here is derived from an EMBL/GenBank/DDBJ whole genome shotgun (WGS) entry which is preliminary data.</text>
</comment>
<keyword evidence="1" id="KW-0732">Signal</keyword>
<keyword evidence="3" id="KW-1185">Reference proteome</keyword>
<feature type="chain" id="PRO_5047033673" description="Chitin-binding type-2 domain-containing protein" evidence="1">
    <location>
        <begin position="25"/>
        <end position="107"/>
    </location>
</feature>
<organism evidence="2 3">
    <name type="scientific">Mycobacterium noviomagense</name>
    <dbReference type="NCBI Taxonomy" id="459858"/>
    <lineage>
        <taxon>Bacteria</taxon>
        <taxon>Bacillati</taxon>
        <taxon>Actinomycetota</taxon>
        <taxon>Actinomycetes</taxon>
        <taxon>Mycobacteriales</taxon>
        <taxon>Mycobacteriaceae</taxon>
        <taxon>Mycobacterium</taxon>
    </lineage>
</organism>
<gene>
    <name evidence="2" type="ORF">BST37_19235</name>
</gene>
<feature type="signal peptide" evidence="1">
    <location>
        <begin position="1"/>
        <end position="24"/>
    </location>
</feature>
<accession>A0ABX3T0B4</accession>
<proteinExistence type="predicted"/>
<reference evidence="2 3" key="1">
    <citation type="submission" date="2017-02" db="EMBL/GenBank/DDBJ databases">
        <title>The new phylogeny of genus Mycobacterium.</title>
        <authorList>
            <person name="Tortoli E."/>
            <person name="Trovato A."/>
            <person name="Cirillo D.M."/>
        </authorList>
    </citation>
    <scope>NUCLEOTIDE SEQUENCE [LARGE SCALE GENOMIC DNA]</scope>
    <source>
        <strain evidence="2 3">DSM 45145</strain>
    </source>
</reference>
<dbReference type="EMBL" id="MVIC01000049">
    <property type="protein sequence ID" value="ORB11509.1"/>
    <property type="molecule type" value="Genomic_DNA"/>
</dbReference>
<evidence type="ECO:0000313" key="2">
    <source>
        <dbReference type="EMBL" id="ORB11509.1"/>
    </source>
</evidence>
<evidence type="ECO:0000256" key="1">
    <source>
        <dbReference type="SAM" id="SignalP"/>
    </source>
</evidence>
<dbReference type="RefSeq" id="WP_139797988.1">
    <property type="nucleotide sequence ID" value="NZ_JACKRQ010000004.1"/>
</dbReference>
<dbReference type="Proteomes" id="UP000192374">
    <property type="component" value="Unassembled WGS sequence"/>
</dbReference>
<protein>
    <recommendedName>
        <fullName evidence="4">Chitin-binding type-2 domain-containing protein</fullName>
    </recommendedName>
</protein>
<evidence type="ECO:0008006" key="4">
    <source>
        <dbReference type="Google" id="ProtNLM"/>
    </source>
</evidence>
<evidence type="ECO:0000313" key="3">
    <source>
        <dbReference type="Proteomes" id="UP000192374"/>
    </source>
</evidence>
<name>A0ABX3T0B4_9MYCO</name>